<feature type="region of interest" description="Disordered" evidence="1">
    <location>
        <begin position="249"/>
        <end position="309"/>
    </location>
</feature>
<gene>
    <name evidence="2" type="primary">Br-3</name>
</gene>
<accession>Q86SA0</accession>
<dbReference type="EMBL" id="AB103580">
    <property type="protein sequence ID" value="BAC57459.1"/>
    <property type="molecule type" value="mRNA"/>
</dbReference>
<protein>
    <submittedName>
        <fullName evidence="2">Uncharacterized protein Br-3</fullName>
    </submittedName>
</protein>
<organism evidence="2">
    <name type="scientific">Babesia rodhaini</name>
    <dbReference type="NCBI Taxonomy" id="5870"/>
    <lineage>
        <taxon>Eukaryota</taxon>
        <taxon>Sar</taxon>
        <taxon>Alveolata</taxon>
        <taxon>Apicomplexa</taxon>
        <taxon>Aconoidasida</taxon>
        <taxon>Piroplasmida</taxon>
        <taxon>Babesiidae</taxon>
        <taxon>Babesia</taxon>
    </lineage>
</organism>
<feature type="non-terminal residue" evidence="2">
    <location>
        <position position="1"/>
    </location>
</feature>
<name>Q86SA0_BABRO</name>
<proteinExistence type="evidence at transcript level"/>
<dbReference type="AlphaFoldDB" id="Q86SA0"/>
<evidence type="ECO:0000313" key="2">
    <source>
        <dbReference type="EMBL" id="BAC57459.1"/>
    </source>
</evidence>
<feature type="compositionally biased region" description="Basic and acidic residues" evidence="1">
    <location>
        <begin position="263"/>
        <end position="280"/>
    </location>
</feature>
<evidence type="ECO:0000256" key="1">
    <source>
        <dbReference type="SAM" id="MobiDB-lite"/>
    </source>
</evidence>
<feature type="region of interest" description="Disordered" evidence="1">
    <location>
        <begin position="727"/>
        <end position="769"/>
    </location>
</feature>
<reference evidence="2" key="1">
    <citation type="submission" date="2003-02" db="EMBL/GenBank/DDBJ databases">
        <title>Immunoscreening of Babesia rodhaini genes encoding immunogenic antigens from the cDNA expression phage library.</title>
        <authorList>
            <person name="Fujii K."/>
            <person name="Yokoyama N."/>
            <person name="Igarashi I."/>
        </authorList>
    </citation>
    <scope>NUCLEOTIDE SEQUENCE</scope>
</reference>
<feature type="compositionally biased region" description="Polar residues" evidence="1">
    <location>
        <begin position="755"/>
        <end position="769"/>
    </location>
</feature>
<sequence length="991" mass="112288">IRSHAIHNLPSDFNLDEFKNSIAYGNNIIFSADFSNENDFSKHKSDFIIPKFNTLFQTAEGDAIHNSIISIESPSGHKIDCSIRFLKDDSWLVYSTEMYLDSDELKQFENARYVTKEILELVQRKLRQRVDSIAEDSDAPSWFANISKLAVFWFSGDYTASELYYDDKNKLTTVVLENISAKKIENYETIKSYFREYYNKDGLIASFTIDNHVQPNLESKFTLEQSDFQFDLNSLEQLSKPIIEEHAPLIISNPAQTSEPTAEDDKLEGKKTEAGDENKISKSNIETVEKPRTETANLPKIPPPENAKNPINSIEISGFTNGISINKGNHIYQFPEAEELINLLPSTESEFVLNADNIHLESPTGDLWVKVLQEVGYINDKSEVKDFLNKHKFSKEETLYLLNRIYGDITKDAYENSKIFYETANIPKEVVYTGDIEKIKRTYKDNMGVEISKIPPMIKTMPQDFCIPNIILTLTTQDVVSRLLKIFPSWINLNREGDELENDSKLAALCSASAIFVQHWTFTQLNLGYELSSSDAGWQLLHTSLNKLPNKYIKSQALKVCKKYIAGAGSVLTRPSKGVVMDKEPKSLMGSLGNTLGTSLNDPAQVANVMEVYFGWLLKNGENNNKHVALALCSILHVLNSFNKCFSTEHSNDYQIYVSNLLTLDTTDILNNLAVSNAQFSSLPFTSEVCTNSSSLMDEILEKDLLPLISTDAHRIITEAKNAVESASSEQGISKHGEVESMESFGSEGFDEVEPSTSKASKNTQSDVSKGFTTNETYPWIDDELPNPNFLEQFHTFQKEREDPINALYNNIKKSDRVDLRPMRIQFRILPVNSEDPLATFNTLVHLHPHEIKHVSDTNSHALWNILRNRLKKRLGQYQTLFSVENLNNATKEIDGSMITPLEMINGAKDIALYDWLATLLDSVHLDGYYFESSNRELPYVLPANWFDKLPSGGLVIQLIDPTQYHREDASSTHSFDNDILEHDVSSLYNH</sequence>